<dbReference type="Pfam" id="PF13030">
    <property type="entry name" value="DUF3891"/>
    <property type="match status" value="1"/>
</dbReference>
<dbReference type="EMBL" id="CP063458">
    <property type="protein sequence ID" value="QOV89845.1"/>
    <property type="molecule type" value="Genomic_DNA"/>
</dbReference>
<keyword evidence="2" id="KW-1185">Reference proteome</keyword>
<sequence length="276" mass="30600">MIRNDRGDHFLLITQNDHAVLAGELAARIGNARFDGPDPREPTLLGTAMHDAGWPLHDDAPTLNAGGLPLHVMEISAPLATRVWNESAQRAAAADSYAGLLVSLHVFALSSLAVMKHQNSLDRDAARHEMFLINQFQQTEIERQEIIRPQFGLRNDLPRHIGLADPGEDHEEDRLRANLGWLRAMDGISLDLCTGKRVFDRLPEVYPRVGPVGMELTMVHLEPGVLRIDPWPFSTSTIDLVVPARRVTAAPFANVEAFRQAYAAAAVFGHRVRVVR</sequence>
<name>A0A7M2WWH2_9BACT</name>
<evidence type="ECO:0000313" key="1">
    <source>
        <dbReference type="EMBL" id="QOV89845.1"/>
    </source>
</evidence>
<proteinExistence type="predicted"/>
<dbReference type="RefSeq" id="WP_206292905.1">
    <property type="nucleotide sequence ID" value="NZ_CP063458.1"/>
</dbReference>
<dbReference type="AlphaFoldDB" id="A0A7M2WWH2"/>
<evidence type="ECO:0000313" key="2">
    <source>
        <dbReference type="Proteomes" id="UP000593765"/>
    </source>
</evidence>
<dbReference type="InterPro" id="IPR024992">
    <property type="entry name" value="DUF3891"/>
</dbReference>
<organism evidence="1 2">
    <name type="scientific">Humisphaera borealis</name>
    <dbReference type="NCBI Taxonomy" id="2807512"/>
    <lineage>
        <taxon>Bacteria</taxon>
        <taxon>Pseudomonadati</taxon>
        <taxon>Planctomycetota</taxon>
        <taxon>Phycisphaerae</taxon>
        <taxon>Tepidisphaerales</taxon>
        <taxon>Tepidisphaeraceae</taxon>
        <taxon>Humisphaera</taxon>
    </lineage>
</organism>
<reference evidence="1 2" key="1">
    <citation type="submission" date="2020-10" db="EMBL/GenBank/DDBJ databases">
        <title>Wide distribution of Phycisphaera-like planctomycetes from WD2101 soil group in peatlands and genome analysis of the first cultivated representative.</title>
        <authorList>
            <person name="Dedysh S.N."/>
            <person name="Beletsky A.V."/>
            <person name="Ivanova A."/>
            <person name="Kulichevskaya I.S."/>
            <person name="Suzina N.E."/>
            <person name="Philippov D.A."/>
            <person name="Rakitin A.L."/>
            <person name="Mardanov A.V."/>
            <person name="Ravin N.V."/>
        </authorList>
    </citation>
    <scope>NUCLEOTIDE SEQUENCE [LARGE SCALE GENOMIC DNA]</scope>
    <source>
        <strain evidence="1 2">M1803</strain>
    </source>
</reference>
<dbReference type="Proteomes" id="UP000593765">
    <property type="component" value="Chromosome"/>
</dbReference>
<accession>A0A7M2WWH2</accession>
<gene>
    <name evidence="1" type="ORF">IPV69_00275</name>
</gene>
<protein>
    <submittedName>
        <fullName evidence="1">DUF3891 family protein</fullName>
    </submittedName>
</protein>
<dbReference type="KEGG" id="hbs:IPV69_00275"/>